<sequence>MNAKSDADHHKNKFRKGEKIMSNHEADETKDPSTPQLQRIVSLQQYKLNKIKLEKEIILLETTNKQTVEKSSQNNRAVQAFVSQFEYNQWHQLQTANENVSATASVISSAVVGNRIQSFDCSITLLITYLIVLLAVVRCTPTS</sequence>
<evidence type="ECO:0000256" key="1">
    <source>
        <dbReference type="SAM" id="MobiDB-lite"/>
    </source>
</evidence>
<protein>
    <submittedName>
        <fullName evidence="2">Uncharacterized protein</fullName>
    </submittedName>
</protein>
<name>A0AAW1UU16_9CUCU</name>
<accession>A0AAW1UU16</accession>
<dbReference type="EMBL" id="JARQZJ010000091">
    <property type="protein sequence ID" value="KAK9883487.1"/>
    <property type="molecule type" value="Genomic_DNA"/>
</dbReference>
<evidence type="ECO:0000313" key="2">
    <source>
        <dbReference type="EMBL" id="KAK9883487.1"/>
    </source>
</evidence>
<feature type="compositionally biased region" description="Basic and acidic residues" evidence="1">
    <location>
        <begin position="1"/>
        <end position="31"/>
    </location>
</feature>
<comment type="caution">
    <text evidence="2">The sequence shown here is derived from an EMBL/GenBank/DDBJ whole genome shotgun (WGS) entry which is preliminary data.</text>
</comment>
<dbReference type="Proteomes" id="UP001431783">
    <property type="component" value="Unassembled WGS sequence"/>
</dbReference>
<keyword evidence="3" id="KW-1185">Reference proteome</keyword>
<gene>
    <name evidence="2" type="ORF">WA026_001660</name>
</gene>
<proteinExistence type="predicted"/>
<reference evidence="2 3" key="1">
    <citation type="submission" date="2023-03" db="EMBL/GenBank/DDBJ databases">
        <title>Genome insight into feeding habits of ladybird beetles.</title>
        <authorList>
            <person name="Li H.-S."/>
            <person name="Huang Y.-H."/>
            <person name="Pang H."/>
        </authorList>
    </citation>
    <scope>NUCLEOTIDE SEQUENCE [LARGE SCALE GENOMIC DNA]</scope>
    <source>
        <strain evidence="2">SYSU_2023b</strain>
        <tissue evidence="2">Whole body</tissue>
    </source>
</reference>
<evidence type="ECO:0000313" key="3">
    <source>
        <dbReference type="Proteomes" id="UP001431783"/>
    </source>
</evidence>
<feature type="region of interest" description="Disordered" evidence="1">
    <location>
        <begin position="1"/>
        <end position="36"/>
    </location>
</feature>
<organism evidence="2 3">
    <name type="scientific">Henosepilachna vigintioctopunctata</name>
    <dbReference type="NCBI Taxonomy" id="420089"/>
    <lineage>
        <taxon>Eukaryota</taxon>
        <taxon>Metazoa</taxon>
        <taxon>Ecdysozoa</taxon>
        <taxon>Arthropoda</taxon>
        <taxon>Hexapoda</taxon>
        <taxon>Insecta</taxon>
        <taxon>Pterygota</taxon>
        <taxon>Neoptera</taxon>
        <taxon>Endopterygota</taxon>
        <taxon>Coleoptera</taxon>
        <taxon>Polyphaga</taxon>
        <taxon>Cucujiformia</taxon>
        <taxon>Coccinelloidea</taxon>
        <taxon>Coccinellidae</taxon>
        <taxon>Epilachninae</taxon>
        <taxon>Epilachnini</taxon>
        <taxon>Henosepilachna</taxon>
    </lineage>
</organism>
<dbReference type="AlphaFoldDB" id="A0AAW1UU16"/>